<organism evidence="2 3">
    <name type="scientific">Equus asinus</name>
    <name type="common">Donkey</name>
    <name type="synonym">Equus africanus asinus</name>
    <dbReference type="NCBI Taxonomy" id="9793"/>
    <lineage>
        <taxon>Eukaryota</taxon>
        <taxon>Metazoa</taxon>
        <taxon>Chordata</taxon>
        <taxon>Craniata</taxon>
        <taxon>Vertebrata</taxon>
        <taxon>Euteleostomi</taxon>
        <taxon>Mammalia</taxon>
        <taxon>Eutheria</taxon>
        <taxon>Laurasiatheria</taxon>
        <taxon>Perissodactyla</taxon>
        <taxon>Equidae</taxon>
        <taxon>Equus</taxon>
    </lineage>
</organism>
<protein>
    <submittedName>
        <fullName evidence="2">Heat shock protein family A (Hsp70) member 12A</fullName>
    </submittedName>
</protein>
<dbReference type="GeneTree" id="ENSGT00940000154551"/>
<proteinExistence type="predicted"/>
<reference evidence="2 3" key="1">
    <citation type="journal article" date="2020" name="Nat. Commun.">
        <title>Donkey genomes provide new insights into domestication and selection for coat color.</title>
        <authorList>
            <person name="Wang"/>
            <person name="C."/>
            <person name="Li"/>
            <person name="H."/>
            <person name="Guo"/>
            <person name="Y."/>
            <person name="Huang"/>
            <person name="J."/>
            <person name="Sun"/>
            <person name="Y."/>
            <person name="Min"/>
            <person name="J."/>
            <person name="Wang"/>
            <person name="J."/>
            <person name="Fang"/>
            <person name="X."/>
            <person name="Zhao"/>
            <person name="Z."/>
            <person name="Wang"/>
            <person name="S."/>
            <person name="Zhang"/>
            <person name="Y."/>
            <person name="Liu"/>
            <person name="Q."/>
            <person name="Jiang"/>
            <person name="Q."/>
            <person name="Wang"/>
            <person name="X."/>
            <person name="Guo"/>
            <person name="Y."/>
            <person name="Yang"/>
            <person name="C."/>
            <person name="Wang"/>
            <person name="Y."/>
            <person name="Tian"/>
            <person name="F."/>
            <person name="Zhuang"/>
            <person name="G."/>
            <person name="Fan"/>
            <person name="Y."/>
            <person name="Gao"/>
            <person name="Q."/>
            <person name="Li"/>
            <person name="Y."/>
            <person name="Ju"/>
            <person name="Z."/>
            <person name="Li"/>
            <person name="J."/>
            <person name="Li"/>
            <person name="R."/>
            <person name="Hou"/>
            <person name="M."/>
            <person name="Yang"/>
            <person name="G."/>
            <person name="Liu"/>
            <person name="G."/>
            <person name="Liu"/>
            <person name="W."/>
            <person name="Guo"/>
            <person name="J."/>
            <person name="Pan"/>
            <person name="S."/>
            <person name="Fan"/>
            <person name="G."/>
            <person name="Zhang"/>
            <person name="W."/>
            <person name="Zhang"/>
            <person name="R."/>
            <person name="Yu"/>
            <person name="J."/>
            <person name="Zhang"/>
            <person name="X."/>
            <person name="Yin"/>
            <person name="Q."/>
            <person name="Ji"/>
            <person name="C."/>
            <person name="Jin"/>
            <person name="Y."/>
            <person name="Yue"/>
            <person name="G."/>
            <person name="Liu"/>
            <person name="M."/>
            <person name="Xu"/>
            <person name="J."/>
            <person name="Liu"/>
            <person name="S."/>
            <person name="Jordana"/>
            <person name="J."/>
            <person name="Noce"/>
            <person name="A."/>
            <person name="Amills"/>
            <person name="M."/>
            <person name="Wu"/>
            <person name="D.D."/>
            <person name="Li"/>
            <person name="S."/>
            <person name="Zhou"/>
            <person name="X. and Zhong"/>
            <person name="J."/>
        </authorList>
    </citation>
    <scope>NUCLEOTIDE SEQUENCE [LARGE SCALE GENOMIC DNA]</scope>
</reference>
<accession>A0A9L0JEK4</accession>
<feature type="compositionally biased region" description="Polar residues" evidence="1">
    <location>
        <begin position="17"/>
        <end position="26"/>
    </location>
</feature>
<gene>
    <name evidence="2" type="primary">HSPA12A</name>
</gene>
<dbReference type="Ensembl" id="ENSEAST00005077060.1">
    <property type="protein sequence ID" value="ENSEASP00005047655.1"/>
    <property type="gene ID" value="ENSEASG00005014531.2"/>
</dbReference>
<evidence type="ECO:0000256" key="1">
    <source>
        <dbReference type="SAM" id="MobiDB-lite"/>
    </source>
</evidence>
<name>A0A9L0JEK4_EQUAS</name>
<keyword evidence="3" id="KW-1185">Reference proteome</keyword>
<reference evidence="2" key="2">
    <citation type="submission" date="2025-08" db="UniProtKB">
        <authorList>
            <consortium name="Ensembl"/>
        </authorList>
    </citation>
    <scope>IDENTIFICATION</scope>
</reference>
<reference evidence="2" key="3">
    <citation type="submission" date="2025-09" db="UniProtKB">
        <authorList>
            <consortium name="Ensembl"/>
        </authorList>
    </citation>
    <scope>IDENTIFICATION</scope>
</reference>
<sequence length="66" mass="6927">MADKEAGGSDTGPRETAPTSAYSSPARSLGDTGITPLSPSHVVWVHSWAGWNHLGCLPESQAWLPP</sequence>
<feature type="region of interest" description="Disordered" evidence="1">
    <location>
        <begin position="1"/>
        <end position="33"/>
    </location>
</feature>
<evidence type="ECO:0000313" key="3">
    <source>
        <dbReference type="Proteomes" id="UP000694387"/>
    </source>
</evidence>
<evidence type="ECO:0000313" key="2">
    <source>
        <dbReference type="Ensembl" id="ENSEASP00005047655.1"/>
    </source>
</evidence>
<dbReference type="Proteomes" id="UP000694387">
    <property type="component" value="Chromosome 2"/>
</dbReference>
<dbReference type="AlphaFoldDB" id="A0A9L0JEK4"/>